<dbReference type="Gene3D" id="3.30.519.10">
    <property type="entry name" value="Guanine Nucleotide Dissociation Inhibitor, domain 2"/>
    <property type="match status" value="1"/>
</dbReference>
<feature type="compositionally biased region" description="Low complexity" evidence="2">
    <location>
        <begin position="78"/>
        <end position="87"/>
    </location>
</feature>
<evidence type="ECO:0000313" key="3">
    <source>
        <dbReference type="EMBL" id="KAH6600570.1"/>
    </source>
</evidence>
<evidence type="ECO:0000256" key="2">
    <source>
        <dbReference type="SAM" id="MobiDB-lite"/>
    </source>
</evidence>
<evidence type="ECO:0008006" key="5">
    <source>
        <dbReference type="Google" id="ProtNLM"/>
    </source>
</evidence>
<dbReference type="InterPro" id="IPR018203">
    <property type="entry name" value="GDP_dissociation_inhibitor"/>
</dbReference>
<sequence>MNACSTPVPDHTADVDFDVIIIGTGLSECLLAGALAKAGQNVLHIDTAEYYGAEYAAFHSSEFMENQDDFSWLHIPDSPSSSPSSSPGTYPSVNSESEQHITKEDSVKEQHIALLQPILLNHPKATHYFEKLLGITNFSESHLRDMSPKQLAQAALLANILKGSHEFNIEQIPLLLYCRGPLVDLLVSSRAGPFLEFKLLEDMYLEWNGEMEKVPGSKEDVFSIKSTDLVGKRYLMKFLSFALDYKTNEELWHDYRDKPFSEFLATQKLNPKMAGVIIHAIALVTNLHTSQNITTAEGLLLTHNHLSSLGRYGKGAFLMGIYGSGSELCQAFSRYTAVYGGTYILGFKLDNIVVGTDGVSVFGEGKQFNAKYLVIGASHASLLPIDTKVETSYSWRSTIITHSALIGEGTLALTILPPRAEGRSDGVFALQSNSTTKVCPDKFYTIALVSDSCSTTREDLQNTLEVLAKNYCRNHPDSDGFTSLQLFHHIKHTKVITQAGWVHDRVAVCQGPTLSVHAEHHVQEARTIFEKICPESPFYPEQPDPNLIDDD</sequence>
<comment type="caution">
    <text evidence="3">The sequence shown here is derived from an EMBL/GenBank/DDBJ whole genome shotgun (WGS) entry which is preliminary data.</text>
</comment>
<name>A0ABQ8FM00_9FUNG</name>
<reference evidence="3 4" key="1">
    <citation type="submission" date="2021-02" db="EMBL/GenBank/DDBJ databases">
        <title>Variation within the Batrachochytrium salamandrivorans European outbreak.</title>
        <authorList>
            <person name="Kelly M."/>
            <person name="Pasmans F."/>
            <person name="Shea T.P."/>
            <person name="Munoz J.F."/>
            <person name="Carranza S."/>
            <person name="Cuomo C.A."/>
            <person name="Martel A."/>
        </authorList>
    </citation>
    <scope>NUCLEOTIDE SEQUENCE [LARGE SCALE GENOMIC DNA]</scope>
    <source>
        <strain evidence="3 4">AMFP18/2</strain>
    </source>
</reference>
<dbReference type="Gene3D" id="1.10.405.10">
    <property type="entry name" value="Guanine Nucleotide Dissociation Inhibitor, domain 1"/>
    <property type="match status" value="1"/>
</dbReference>
<dbReference type="InterPro" id="IPR036188">
    <property type="entry name" value="FAD/NAD-bd_sf"/>
</dbReference>
<dbReference type="Pfam" id="PF00996">
    <property type="entry name" value="GDI"/>
    <property type="match status" value="2"/>
</dbReference>
<dbReference type="PRINTS" id="PR00891">
    <property type="entry name" value="RABGDIREP"/>
</dbReference>
<protein>
    <recommendedName>
        <fullName evidence="5">Rab proteins geranylgeranyltransferase component</fullName>
    </recommendedName>
</protein>
<comment type="similarity">
    <text evidence="1">Belongs to the Rab GDI family.</text>
</comment>
<dbReference type="SUPFAM" id="SSF51905">
    <property type="entry name" value="FAD/NAD(P)-binding domain"/>
    <property type="match status" value="1"/>
</dbReference>
<proteinExistence type="inferred from homology"/>
<feature type="region of interest" description="Disordered" evidence="2">
    <location>
        <begin position="74"/>
        <end position="102"/>
    </location>
</feature>
<dbReference type="EMBL" id="JAFCIX010000030">
    <property type="protein sequence ID" value="KAH6600570.1"/>
    <property type="molecule type" value="Genomic_DNA"/>
</dbReference>
<dbReference type="Proteomes" id="UP001648503">
    <property type="component" value="Unassembled WGS sequence"/>
</dbReference>
<evidence type="ECO:0000256" key="1">
    <source>
        <dbReference type="ARBA" id="ARBA00005593"/>
    </source>
</evidence>
<dbReference type="Gene3D" id="3.50.50.60">
    <property type="entry name" value="FAD/NAD(P)-binding domain"/>
    <property type="match status" value="1"/>
</dbReference>
<accession>A0ABQ8FM00</accession>
<dbReference type="PANTHER" id="PTHR11787">
    <property type="entry name" value="RAB GDP-DISSOCIATION INHIBITOR"/>
    <property type="match status" value="1"/>
</dbReference>
<organism evidence="3 4">
    <name type="scientific">Batrachochytrium salamandrivorans</name>
    <dbReference type="NCBI Taxonomy" id="1357716"/>
    <lineage>
        <taxon>Eukaryota</taxon>
        <taxon>Fungi</taxon>
        <taxon>Fungi incertae sedis</taxon>
        <taxon>Chytridiomycota</taxon>
        <taxon>Chytridiomycota incertae sedis</taxon>
        <taxon>Chytridiomycetes</taxon>
        <taxon>Rhizophydiales</taxon>
        <taxon>Rhizophydiales incertae sedis</taxon>
        <taxon>Batrachochytrium</taxon>
    </lineage>
</organism>
<evidence type="ECO:0000313" key="4">
    <source>
        <dbReference type="Proteomes" id="UP001648503"/>
    </source>
</evidence>
<keyword evidence="4" id="KW-1185">Reference proteome</keyword>
<dbReference type="PANTHER" id="PTHR11787:SF4">
    <property type="entry name" value="CHM, RAB ESCORT PROTEIN 1"/>
    <property type="match status" value="1"/>
</dbReference>
<gene>
    <name evidence="3" type="ORF">BASA50_002134</name>
</gene>